<evidence type="ECO:0000313" key="4">
    <source>
        <dbReference type="Proteomes" id="UP000003586"/>
    </source>
</evidence>
<organism evidence="3 4">
    <name type="scientific">Niabella soli DSM 19437</name>
    <dbReference type="NCBI Taxonomy" id="929713"/>
    <lineage>
        <taxon>Bacteria</taxon>
        <taxon>Pseudomonadati</taxon>
        <taxon>Bacteroidota</taxon>
        <taxon>Chitinophagia</taxon>
        <taxon>Chitinophagales</taxon>
        <taxon>Chitinophagaceae</taxon>
        <taxon>Niabella</taxon>
    </lineage>
</organism>
<dbReference type="CDD" id="cd04458">
    <property type="entry name" value="CSP_CDS"/>
    <property type="match status" value="1"/>
</dbReference>
<feature type="compositionally biased region" description="Basic and acidic residues" evidence="1">
    <location>
        <begin position="1"/>
        <end position="14"/>
    </location>
</feature>
<dbReference type="Pfam" id="PF00313">
    <property type="entry name" value="CSD"/>
    <property type="match status" value="1"/>
</dbReference>
<dbReference type="STRING" id="929713.NIASO_01865"/>
<protein>
    <submittedName>
        <fullName evidence="3">DNA-binding protein</fullName>
    </submittedName>
</protein>
<keyword evidence="3" id="KW-0238">DNA-binding</keyword>
<evidence type="ECO:0000256" key="1">
    <source>
        <dbReference type="SAM" id="MobiDB-lite"/>
    </source>
</evidence>
<accession>W0EYX0</accession>
<dbReference type="OrthoDB" id="1493235at2"/>
<evidence type="ECO:0000313" key="3">
    <source>
        <dbReference type="EMBL" id="AHF14271.1"/>
    </source>
</evidence>
<dbReference type="GO" id="GO:0005829">
    <property type="term" value="C:cytosol"/>
    <property type="evidence" value="ECO:0007669"/>
    <property type="project" value="UniProtKB-ARBA"/>
</dbReference>
<dbReference type="InterPro" id="IPR012340">
    <property type="entry name" value="NA-bd_OB-fold"/>
</dbReference>
<keyword evidence="4" id="KW-1185">Reference proteome</keyword>
<dbReference type="EMBL" id="CP007035">
    <property type="protein sequence ID" value="AHF14271.1"/>
    <property type="molecule type" value="Genomic_DNA"/>
</dbReference>
<dbReference type="HOGENOM" id="CLU_128058_1_0_10"/>
<dbReference type="GO" id="GO:0003677">
    <property type="term" value="F:DNA binding"/>
    <property type="evidence" value="ECO:0007669"/>
    <property type="project" value="UniProtKB-KW"/>
</dbReference>
<reference evidence="3 4" key="1">
    <citation type="submission" date="2013-12" db="EMBL/GenBank/DDBJ databases">
        <authorList>
            <consortium name="DOE Joint Genome Institute"/>
            <person name="Eisen J."/>
            <person name="Huntemann M."/>
            <person name="Han J."/>
            <person name="Chen A."/>
            <person name="Kyrpides N."/>
            <person name="Mavromatis K."/>
            <person name="Markowitz V."/>
            <person name="Palaniappan K."/>
            <person name="Ivanova N."/>
            <person name="Schaumberg A."/>
            <person name="Pati A."/>
            <person name="Liolios K."/>
            <person name="Nordberg H.P."/>
            <person name="Cantor M.N."/>
            <person name="Hua S.X."/>
            <person name="Woyke T."/>
        </authorList>
    </citation>
    <scope>NUCLEOTIDE SEQUENCE [LARGE SCALE GENOMIC DNA]</scope>
    <source>
        <strain evidence="4">DSM 19437</strain>
    </source>
</reference>
<name>W0EYX0_9BACT</name>
<dbReference type="PROSITE" id="PS51857">
    <property type="entry name" value="CSD_2"/>
    <property type="match status" value="1"/>
</dbReference>
<dbReference type="eggNOG" id="COG1278">
    <property type="taxonomic scope" value="Bacteria"/>
</dbReference>
<dbReference type="AlphaFoldDB" id="W0EYX0"/>
<feature type="domain" description="CSD" evidence="2">
    <location>
        <begin position="82"/>
        <end position="143"/>
    </location>
</feature>
<sequence length="145" mass="16247">MAESWNKRERELKKKNAKKKKEEKKQERKEHADKGKSFDDMLAYVDEYGNLSATPPDRTHKPITDIPPVVANSRALNPVDNTHTGVVTFYDSNKGFGFIKDTHTGESIFVHVNASAVELKENLKVAFEIERGPKGLIAVNVKAAV</sequence>
<dbReference type="Proteomes" id="UP000003586">
    <property type="component" value="Chromosome"/>
</dbReference>
<dbReference type="SUPFAM" id="SSF50249">
    <property type="entry name" value="Nucleic acid-binding proteins"/>
    <property type="match status" value="1"/>
</dbReference>
<dbReference type="SMART" id="SM00357">
    <property type="entry name" value="CSP"/>
    <property type="match status" value="1"/>
</dbReference>
<dbReference type="InterPro" id="IPR011129">
    <property type="entry name" value="CSD"/>
</dbReference>
<dbReference type="RefSeq" id="WP_008581936.1">
    <property type="nucleotide sequence ID" value="NZ_CP007035.1"/>
</dbReference>
<proteinExistence type="predicted"/>
<dbReference type="Gene3D" id="2.40.50.140">
    <property type="entry name" value="Nucleic acid-binding proteins"/>
    <property type="match status" value="1"/>
</dbReference>
<feature type="region of interest" description="Disordered" evidence="1">
    <location>
        <begin position="1"/>
        <end position="38"/>
    </location>
</feature>
<dbReference type="InterPro" id="IPR002059">
    <property type="entry name" value="CSP_DNA-bd"/>
</dbReference>
<feature type="compositionally biased region" description="Basic and acidic residues" evidence="1">
    <location>
        <begin position="23"/>
        <end position="38"/>
    </location>
</feature>
<gene>
    <name evidence="3" type="ORF">NIASO_01865</name>
</gene>
<dbReference type="KEGG" id="nso:NIASO_01865"/>
<evidence type="ECO:0000259" key="2">
    <source>
        <dbReference type="PROSITE" id="PS51857"/>
    </source>
</evidence>